<dbReference type="InterPro" id="IPR056334">
    <property type="entry name" value="BBS7_GAE_dom"/>
</dbReference>
<feature type="domain" description="BBS7 GAE" evidence="2">
    <location>
        <begin position="336"/>
        <end position="444"/>
    </location>
</feature>
<dbReference type="Proteomes" id="UP000675881">
    <property type="component" value="Chromosome 6"/>
</dbReference>
<gene>
    <name evidence="5" type="ORF">LSAA_12007</name>
</gene>
<reference evidence="5" key="1">
    <citation type="submission" date="2021-02" db="EMBL/GenBank/DDBJ databases">
        <authorList>
            <person name="Bekaert M."/>
        </authorList>
    </citation>
    <scope>NUCLEOTIDE SEQUENCE</scope>
    <source>
        <strain evidence="5">IoA-00</strain>
    </source>
</reference>
<name>A0A7R8D5C3_LEPSM</name>
<feature type="domain" description="BBS7 beta-propeller" evidence="4">
    <location>
        <begin position="42"/>
        <end position="289"/>
    </location>
</feature>
<dbReference type="AlphaFoldDB" id="A0A7R8D5C3"/>
<keyword evidence="6" id="KW-1185">Reference proteome</keyword>
<dbReference type="InterPro" id="IPR056333">
    <property type="entry name" value="BBS7_pf_dom"/>
</dbReference>
<dbReference type="GO" id="GO:0034464">
    <property type="term" value="C:BBSome"/>
    <property type="evidence" value="ECO:0007669"/>
    <property type="project" value="TreeGrafter"/>
</dbReference>
<dbReference type="GO" id="GO:0016020">
    <property type="term" value="C:membrane"/>
    <property type="evidence" value="ECO:0007669"/>
    <property type="project" value="TreeGrafter"/>
</dbReference>
<dbReference type="GO" id="GO:0008104">
    <property type="term" value="P:intracellular protein localization"/>
    <property type="evidence" value="ECO:0007669"/>
    <property type="project" value="TreeGrafter"/>
</dbReference>
<proteinExistence type="predicted"/>
<dbReference type="PANTHER" id="PTHR16074">
    <property type="entry name" value="BARDET-BIEDL SYNDROME 7 PROTEIN"/>
    <property type="match status" value="1"/>
</dbReference>
<evidence type="ECO:0000259" key="4">
    <source>
        <dbReference type="Pfam" id="PF23743"/>
    </source>
</evidence>
<accession>A0A7R8D5C3</accession>
<dbReference type="GO" id="GO:0060271">
    <property type="term" value="P:cilium assembly"/>
    <property type="evidence" value="ECO:0007669"/>
    <property type="project" value="TreeGrafter"/>
</dbReference>
<evidence type="ECO:0000259" key="3">
    <source>
        <dbReference type="Pfam" id="PF23361"/>
    </source>
</evidence>
<dbReference type="OrthoDB" id="414590at2759"/>
<dbReference type="GO" id="GO:0005930">
    <property type="term" value="C:axoneme"/>
    <property type="evidence" value="ECO:0007669"/>
    <property type="project" value="TreeGrafter"/>
</dbReference>
<dbReference type="Pfam" id="PF23360">
    <property type="entry name" value="BBS7_GAE"/>
    <property type="match status" value="1"/>
</dbReference>
<dbReference type="InterPro" id="IPR056332">
    <property type="entry name" value="Beta-prop_BBS7"/>
</dbReference>
<evidence type="ECO:0000313" key="6">
    <source>
        <dbReference type="Proteomes" id="UP000675881"/>
    </source>
</evidence>
<evidence type="ECO:0000259" key="2">
    <source>
        <dbReference type="Pfam" id="PF23360"/>
    </source>
</evidence>
<dbReference type="Pfam" id="PF23361">
    <property type="entry name" value="BBS7_pf"/>
    <property type="match status" value="1"/>
</dbReference>
<dbReference type="GO" id="GO:0043005">
    <property type="term" value="C:neuron projection"/>
    <property type="evidence" value="ECO:0007669"/>
    <property type="project" value="TreeGrafter"/>
</dbReference>
<dbReference type="PANTHER" id="PTHR16074:SF4">
    <property type="entry name" value="BARDET-BIEDL SYNDROME 7 PROTEIN"/>
    <property type="match status" value="1"/>
</dbReference>
<evidence type="ECO:0000259" key="1">
    <source>
        <dbReference type="Pfam" id="PF23349"/>
    </source>
</evidence>
<organism evidence="5 6">
    <name type="scientific">Lepeophtheirus salmonis</name>
    <name type="common">Salmon louse</name>
    <name type="synonym">Caligus salmonis</name>
    <dbReference type="NCBI Taxonomy" id="72036"/>
    <lineage>
        <taxon>Eukaryota</taxon>
        <taxon>Metazoa</taxon>
        <taxon>Ecdysozoa</taxon>
        <taxon>Arthropoda</taxon>
        <taxon>Crustacea</taxon>
        <taxon>Multicrustacea</taxon>
        <taxon>Hexanauplia</taxon>
        <taxon>Copepoda</taxon>
        <taxon>Siphonostomatoida</taxon>
        <taxon>Caligidae</taxon>
        <taxon>Lepeophtheirus</taxon>
    </lineage>
</organism>
<protein>
    <submittedName>
        <fullName evidence="5">BBS7</fullName>
    </submittedName>
</protein>
<sequence>MEIELNRVDYIRVGLTNPKCLKLLPQLPESGKSQQKVAIECHPITSLELGGAIGTIKDKIFIAIGNEVKGYSKKGKLFLDFETNLTEKIASMSISGSDLIVCGKHVYNHYRDCRDVNHYLCPDEINDALILPGEKVSHLTSVLASGDRTLKVLRDGSSSQIWLTADLPGPPSVLHLFYNDGGEHGNEVLYGTTDGKLGLIELINRGSDNGKRWILDDQDGMARGSVQCIENYDITGNGIKDLIIGRTDGNVELYSYEDDESPPVLKFTHNTGESITSVVGGTVGTTELDSETRQKLTKLRQEVEQLQNKVNVERDKYQKFAQASTQSNNDAISAIPSLKVNDHLVLSQADASYVLSLEIQTSIDNVLLQSEVPLDLLDVEKNSAVVSYSTCDPESGNVLLTTYRCQANTTRLEIKIRTIEGQYGTLRAYITPRLQPKCCQVQEYKVKPLSLHMRKRFYNDARPRNILRLTGPFTLAEMHFWIHFCLPEVPEKSPSGIWLNFASRTAVFQSDNISTISILKDVLTKEATQKRTPLDIECDVNEESVYHTLNLIHPKLEAQLLLAKQVALIEPLRDLAANEPDTNFLSPEYKFILENSETLRNQFKKQPAHLERLYGMITDLFIDQHKFKGNNVKSKVSNLLEVLDKYSLESLIEFFKES</sequence>
<evidence type="ECO:0000313" key="5">
    <source>
        <dbReference type="EMBL" id="CAF2978891.1"/>
    </source>
</evidence>
<dbReference type="EMBL" id="HG994585">
    <property type="protein sequence ID" value="CAF2978891.1"/>
    <property type="molecule type" value="Genomic_DNA"/>
</dbReference>
<feature type="domain" description="BBS7 helical hairpin" evidence="1">
    <location>
        <begin position="542"/>
        <end position="655"/>
    </location>
</feature>
<dbReference type="GO" id="GO:0036064">
    <property type="term" value="C:ciliary basal body"/>
    <property type="evidence" value="ECO:0007669"/>
    <property type="project" value="TreeGrafter"/>
</dbReference>
<feature type="domain" description="BBS7 platform" evidence="3">
    <location>
        <begin position="452"/>
        <end position="539"/>
    </location>
</feature>
<dbReference type="Pfam" id="PF23743">
    <property type="entry name" value="Beta-prop_BBS7"/>
    <property type="match status" value="1"/>
</dbReference>
<dbReference type="InterPro" id="IPR056335">
    <property type="entry name" value="BBS7_hairpin"/>
</dbReference>
<dbReference type="Pfam" id="PF23349">
    <property type="entry name" value="BBS7_hp"/>
    <property type="match status" value="1"/>
</dbReference>